<reference evidence="9 10" key="1">
    <citation type="journal article" date="2006" name="Science">
        <title>Genome of rice cluster I archaea -- the key methane producers in the rice rhizosphere.</title>
        <authorList>
            <person name="Erkel C."/>
            <person name="Kube M."/>
            <person name="Reinhardt R."/>
            <person name="Liesack W."/>
        </authorList>
    </citation>
    <scope>NUCLEOTIDE SEQUENCE [LARGE SCALE GENOMIC DNA]</scope>
    <source>
        <strain evidence="10">DSM 22066 / NBRC 105507 / MRE50</strain>
    </source>
</reference>
<dbReference type="InterPro" id="IPR002933">
    <property type="entry name" value="Peptidase_M20"/>
</dbReference>
<dbReference type="STRING" id="351160.RCIX906"/>
<keyword evidence="5 9" id="KW-0378">Hydrolase</keyword>
<dbReference type="InterPro" id="IPR050072">
    <property type="entry name" value="Peptidase_M20A"/>
</dbReference>
<feature type="domain" description="Peptidase M20 dimerisation" evidence="8">
    <location>
        <begin position="168"/>
        <end position="274"/>
    </location>
</feature>
<dbReference type="PATRIC" id="fig|351160.9.peg.1987"/>
<name>Q0W5T9_METAR</name>
<keyword evidence="10" id="KW-1185">Reference proteome</keyword>
<evidence type="ECO:0000256" key="2">
    <source>
        <dbReference type="ARBA" id="ARBA00001947"/>
    </source>
</evidence>
<evidence type="ECO:0000256" key="6">
    <source>
        <dbReference type="ARBA" id="ARBA00022833"/>
    </source>
</evidence>
<keyword evidence="7" id="KW-0170">Cobalt</keyword>
<dbReference type="InterPro" id="IPR010182">
    <property type="entry name" value="ArgE/DapE"/>
</dbReference>
<dbReference type="GeneID" id="5143015"/>
<dbReference type="PANTHER" id="PTHR43808">
    <property type="entry name" value="ACETYLORNITHINE DEACETYLASE"/>
    <property type="match status" value="1"/>
</dbReference>
<dbReference type="EC" id="3.5.1.16" evidence="9"/>
<dbReference type="GO" id="GO:0046872">
    <property type="term" value="F:metal ion binding"/>
    <property type="evidence" value="ECO:0007669"/>
    <property type="project" value="UniProtKB-KW"/>
</dbReference>
<dbReference type="KEGG" id="rci:RCIX906"/>
<protein>
    <submittedName>
        <fullName evidence="9">Acetylornithine deacetylase</fullName>
        <ecNumber evidence="9">3.5.1.16</ecNumber>
    </submittedName>
</protein>
<evidence type="ECO:0000256" key="3">
    <source>
        <dbReference type="ARBA" id="ARBA00006247"/>
    </source>
</evidence>
<organism evidence="9 10">
    <name type="scientific">Methanocella arvoryzae (strain DSM 22066 / NBRC 105507 / MRE50)</name>
    <dbReference type="NCBI Taxonomy" id="351160"/>
    <lineage>
        <taxon>Archaea</taxon>
        <taxon>Methanobacteriati</taxon>
        <taxon>Methanobacteriota</taxon>
        <taxon>Stenosarchaea group</taxon>
        <taxon>Methanomicrobia</taxon>
        <taxon>Methanocellales</taxon>
        <taxon>Methanocellaceae</taxon>
        <taxon>Methanocella</taxon>
    </lineage>
</organism>
<dbReference type="AlphaFoldDB" id="Q0W5T9"/>
<sequence>MSDNAAPCEDFLRELVAIPSVTGSEGLIKDYLVNKFNSLGFDTRVQHVDGDRYNVIGTLGEGPIRLMLCTHEDVIPSLDESKWTTHPFQPSEREGRIYGRGATDAKGSLAAMMEAMARLKGKLLNGSVAIAAVVEEETGRSIGARRLLTEYRPEMAIIGEPTGLRAAVAHKGALRPAITVHGMAAHASHPGRGVNAISAMGKLLVTLNSYAYRVSKNKDPLLGRSSSEATMIRGGERINVIPEQCTVCIDRRLVSNETIDEAYHDLQMVVRRFSRKYRARAEIELLSSYPPSSTPLSEPIVKMASSVLSGMGLNPEPNGFPAGCDMWAFRARDIPTVILGPGSIQQAHVIDEYIEIAELRKAVDVYERLLQKASQ</sequence>
<evidence type="ECO:0000256" key="5">
    <source>
        <dbReference type="ARBA" id="ARBA00022801"/>
    </source>
</evidence>
<keyword evidence="6" id="KW-0862">Zinc</keyword>
<dbReference type="RefSeq" id="WP_012036264.1">
    <property type="nucleotide sequence ID" value="NC_009464.1"/>
</dbReference>
<dbReference type="OrthoDB" id="24854at2157"/>
<accession>Q0W5T9</accession>
<evidence type="ECO:0000256" key="4">
    <source>
        <dbReference type="ARBA" id="ARBA00022723"/>
    </source>
</evidence>
<evidence type="ECO:0000256" key="1">
    <source>
        <dbReference type="ARBA" id="ARBA00001941"/>
    </source>
</evidence>
<dbReference type="Gene3D" id="3.30.70.360">
    <property type="match status" value="1"/>
</dbReference>
<dbReference type="Pfam" id="PF07687">
    <property type="entry name" value="M20_dimer"/>
    <property type="match status" value="1"/>
</dbReference>
<dbReference type="InterPro" id="IPR011650">
    <property type="entry name" value="Peptidase_M20_dimer"/>
</dbReference>
<evidence type="ECO:0000256" key="7">
    <source>
        <dbReference type="ARBA" id="ARBA00023285"/>
    </source>
</evidence>
<comment type="similarity">
    <text evidence="3">Belongs to the peptidase M20A family.</text>
</comment>
<comment type="cofactor">
    <cofactor evidence="2">
        <name>Zn(2+)</name>
        <dbReference type="ChEBI" id="CHEBI:29105"/>
    </cofactor>
</comment>
<dbReference type="EMBL" id="AM114193">
    <property type="protein sequence ID" value="CAJ36254.1"/>
    <property type="molecule type" value="Genomic_DNA"/>
</dbReference>
<dbReference type="GO" id="GO:0006526">
    <property type="term" value="P:L-arginine biosynthetic process"/>
    <property type="evidence" value="ECO:0007669"/>
    <property type="project" value="TreeGrafter"/>
</dbReference>
<comment type="cofactor">
    <cofactor evidence="1">
        <name>Co(2+)</name>
        <dbReference type="ChEBI" id="CHEBI:48828"/>
    </cofactor>
</comment>
<dbReference type="SUPFAM" id="SSF53187">
    <property type="entry name" value="Zn-dependent exopeptidases"/>
    <property type="match status" value="1"/>
</dbReference>
<evidence type="ECO:0000259" key="8">
    <source>
        <dbReference type="Pfam" id="PF07687"/>
    </source>
</evidence>
<gene>
    <name evidence="9" type="primary">argE</name>
    <name evidence="9" type="ORF">RCIX906</name>
</gene>
<dbReference type="CDD" id="cd08659">
    <property type="entry name" value="M20_ArgE_DapE-like"/>
    <property type="match status" value="1"/>
</dbReference>
<evidence type="ECO:0000313" key="9">
    <source>
        <dbReference type="EMBL" id="CAJ36254.1"/>
    </source>
</evidence>
<dbReference type="Proteomes" id="UP000000663">
    <property type="component" value="Chromosome"/>
</dbReference>
<dbReference type="Gene3D" id="3.40.630.10">
    <property type="entry name" value="Zn peptidases"/>
    <property type="match status" value="1"/>
</dbReference>
<dbReference type="InterPro" id="IPR036264">
    <property type="entry name" value="Bact_exopeptidase_dim_dom"/>
</dbReference>
<dbReference type="Pfam" id="PF01546">
    <property type="entry name" value="Peptidase_M20"/>
    <property type="match status" value="1"/>
</dbReference>
<proteinExistence type="inferred from homology"/>
<dbReference type="NCBIfam" id="TIGR01910">
    <property type="entry name" value="DapE-ArgE"/>
    <property type="match status" value="1"/>
</dbReference>
<keyword evidence="4" id="KW-0479">Metal-binding</keyword>
<dbReference type="eggNOG" id="arCOG01107">
    <property type="taxonomic scope" value="Archaea"/>
</dbReference>
<dbReference type="SUPFAM" id="SSF55031">
    <property type="entry name" value="Bacterial exopeptidase dimerisation domain"/>
    <property type="match status" value="1"/>
</dbReference>
<dbReference type="PANTHER" id="PTHR43808:SF31">
    <property type="entry name" value="N-ACETYL-L-CITRULLINE DEACETYLASE"/>
    <property type="match status" value="1"/>
</dbReference>
<evidence type="ECO:0000313" key="10">
    <source>
        <dbReference type="Proteomes" id="UP000000663"/>
    </source>
</evidence>
<dbReference type="GO" id="GO:0008777">
    <property type="term" value="F:acetylornithine deacetylase activity"/>
    <property type="evidence" value="ECO:0007669"/>
    <property type="project" value="UniProtKB-EC"/>
</dbReference>